<keyword evidence="2" id="KW-0732">Signal</keyword>
<feature type="signal peptide" evidence="2">
    <location>
        <begin position="1"/>
        <end position="24"/>
    </location>
</feature>
<name>A0A8W7P2P4_ANOCL</name>
<evidence type="ECO:0000313" key="3">
    <source>
        <dbReference type="EnsemblMetazoa" id="ACOM024820-PA.1"/>
    </source>
</evidence>
<reference evidence="3" key="1">
    <citation type="submission" date="2022-08" db="UniProtKB">
        <authorList>
            <consortium name="EnsemblMetazoa"/>
        </authorList>
    </citation>
    <scope>IDENTIFICATION</scope>
</reference>
<evidence type="ECO:0000256" key="2">
    <source>
        <dbReference type="SAM" id="SignalP"/>
    </source>
</evidence>
<feature type="transmembrane region" description="Helical" evidence="1">
    <location>
        <begin position="98"/>
        <end position="115"/>
    </location>
</feature>
<keyword evidence="1" id="KW-1133">Transmembrane helix</keyword>
<keyword evidence="1" id="KW-0812">Transmembrane</keyword>
<keyword evidence="1" id="KW-0472">Membrane</keyword>
<evidence type="ECO:0000256" key="1">
    <source>
        <dbReference type="SAM" id="Phobius"/>
    </source>
</evidence>
<feature type="chain" id="PRO_5036454372" evidence="2">
    <location>
        <begin position="25"/>
        <end position="143"/>
    </location>
</feature>
<protein>
    <submittedName>
        <fullName evidence="3">Uncharacterized protein</fullName>
    </submittedName>
</protein>
<organism evidence="3">
    <name type="scientific">Anopheles coluzzii</name>
    <name type="common">African malaria mosquito</name>
    <dbReference type="NCBI Taxonomy" id="1518534"/>
    <lineage>
        <taxon>Eukaryota</taxon>
        <taxon>Metazoa</taxon>
        <taxon>Ecdysozoa</taxon>
        <taxon>Arthropoda</taxon>
        <taxon>Hexapoda</taxon>
        <taxon>Insecta</taxon>
        <taxon>Pterygota</taxon>
        <taxon>Neoptera</taxon>
        <taxon>Endopterygota</taxon>
        <taxon>Diptera</taxon>
        <taxon>Nematocera</taxon>
        <taxon>Culicoidea</taxon>
        <taxon>Culicidae</taxon>
        <taxon>Anophelinae</taxon>
        <taxon>Anopheles</taxon>
    </lineage>
</organism>
<dbReference type="EnsemblMetazoa" id="ACOM024820-RA">
    <property type="protein sequence ID" value="ACOM024820-PA.1"/>
    <property type="gene ID" value="ACOM024820"/>
</dbReference>
<dbReference type="Proteomes" id="UP000075882">
    <property type="component" value="Unassembled WGS sequence"/>
</dbReference>
<sequence>MTVGCPSVVIVLLLLLTKHQPVPTHQKMTSPGCFPTLDKAQKELGEPKEGGKKNEYYQTREGDTLPLQRTQNSAYRSLHMYLLVQRLLMPAAAKCQPVIIIAIIIAIIAEAALVHSGSSSKTRTRDCTPIERAAAVAESFEMP</sequence>
<proteinExistence type="predicted"/>
<accession>A0A8W7P2P4</accession>
<dbReference type="AlphaFoldDB" id="A0A8W7P2P4"/>